<evidence type="ECO:0000313" key="6">
    <source>
        <dbReference type="Proteomes" id="UP000283745"/>
    </source>
</evidence>
<dbReference type="InterPro" id="IPR029050">
    <property type="entry name" value="Immunoprotect_excell_Ig-like"/>
</dbReference>
<dbReference type="Gene3D" id="2.60.40.1240">
    <property type="match status" value="1"/>
</dbReference>
<reference evidence="5 6" key="1">
    <citation type="submission" date="2018-08" db="EMBL/GenBank/DDBJ databases">
        <title>A genome reference for cultivated species of the human gut microbiota.</title>
        <authorList>
            <person name="Zou Y."/>
            <person name="Xue W."/>
            <person name="Luo G."/>
        </authorList>
    </citation>
    <scope>NUCLEOTIDE SEQUENCE [LARGE SCALE GENOMIC DNA]</scope>
    <source>
        <strain evidence="5 6">AM28-23</strain>
    </source>
</reference>
<feature type="signal peptide" evidence="3">
    <location>
        <begin position="1"/>
        <end position="37"/>
    </location>
</feature>
<evidence type="ECO:0000256" key="3">
    <source>
        <dbReference type="SAM" id="SignalP"/>
    </source>
</evidence>
<name>A0A414J693_9FIRM</name>
<dbReference type="Pfam" id="PF11611">
    <property type="entry name" value="DUF4352"/>
    <property type="match status" value="1"/>
</dbReference>
<dbReference type="Proteomes" id="UP000283745">
    <property type="component" value="Unassembled WGS sequence"/>
</dbReference>
<gene>
    <name evidence="5" type="ORF">DW740_09110</name>
</gene>
<comment type="caution">
    <text evidence="5">The sequence shown here is derived from an EMBL/GenBank/DDBJ whole genome shotgun (WGS) entry which is preliminary data.</text>
</comment>
<proteinExistence type="predicted"/>
<evidence type="ECO:0000256" key="2">
    <source>
        <dbReference type="SAM" id="MobiDB-lite"/>
    </source>
</evidence>
<feature type="compositionally biased region" description="Low complexity" evidence="2">
    <location>
        <begin position="47"/>
        <end position="58"/>
    </location>
</feature>
<evidence type="ECO:0000259" key="4">
    <source>
        <dbReference type="Pfam" id="PF11611"/>
    </source>
</evidence>
<evidence type="ECO:0000256" key="1">
    <source>
        <dbReference type="ARBA" id="ARBA00022729"/>
    </source>
</evidence>
<accession>A0A414J693</accession>
<dbReference type="PROSITE" id="PS51257">
    <property type="entry name" value="PROKAR_LIPOPROTEIN"/>
    <property type="match status" value="1"/>
</dbReference>
<feature type="compositionally biased region" description="Basic and acidic residues" evidence="2">
    <location>
        <begin position="86"/>
        <end position="95"/>
    </location>
</feature>
<keyword evidence="1 3" id="KW-0732">Signal</keyword>
<feature type="domain" description="DUF4352" evidence="4">
    <location>
        <begin position="100"/>
        <end position="223"/>
    </location>
</feature>
<organism evidence="5 6">
    <name type="scientific">Blautia obeum</name>
    <dbReference type="NCBI Taxonomy" id="40520"/>
    <lineage>
        <taxon>Bacteria</taxon>
        <taxon>Bacillati</taxon>
        <taxon>Bacillota</taxon>
        <taxon>Clostridia</taxon>
        <taxon>Lachnospirales</taxon>
        <taxon>Lachnospiraceae</taxon>
        <taxon>Blautia</taxon>
    </lineage>
</organism>
<feature type="chain" id="PRO_5019184135" evidence="3">
    <location>
        <begin position="38"/>
        <end position="233"/>
    </location>
</feature>
<feature type="compositionally biased region" description="Acidic residues" evidence="2">
    <location>
        <begin position="59"/>
        <end position="80"/>
    </location>
</feature>
<protein>
    <submittedName>
        <fullName evidence="5">DUF4352 domain-containing protein</fullName>
    </submittedName>
</protein>
<dbReference type="EMBL" id="QSKF01000006">
    <property type="protein sequence ID" value="RHE39909.1"/>
    <property type="molecule type" value="Genomic_DNA"/>
</dbReference>
<dbReference type="AlphaFoldDB" id="A0A414J693"/>
<evidence type="ECO:0000313" key="5">
    <source>
        <dbReference type="EMBL" id="RHE39909.1"/>
    </source>
</evidence>
<feature type="region of interest" description="Disordered" evidence="2">
    <location>
        <begin position="35"/>
        <end position="96"/>
    </location>
</feature>
<sequence>MKKKVNSRRRRTMRNNKKLFLIAGLISVSMLTGCGNATEKEDDTKAETSAAESTAESTEAAETEGAESEDTMADSSDAETADTATEDAKSEESKTFDANTVSVAGWNFTVEDVQKSKSLENVSVELGYTDVETNSFKKEASDGKTFCMIKMKIEKDGSTESIDWANMKVTDADGNEYERMEDEFLSDLGMMRMPGNTLNFGTSEGWMIYEVNEDAEGLTLNYSFNEEEYHCNL</sequence>
<dbReference type="InterPro" id="IPR029051">
    <property type="entry name" value="DUF4352"/>
</dbReference>